<accession>A0A9K3GML3</accession>
<organism evidence="2 3">
    <name type="scientific">Kipferlia bialata</name>
    <dbReference type="NCBI Taxonomy" id="797122"/>
    <lineage>
        <taxon>Eukaryota</taxon>
        <taxon>Metamonada</taxon>
        <taxon>Carpediemonas-like organisms</taxon>
        <taxon>Kipferlia</taxon>
    </lineage>
</organism>
<dbReference type="EMBL" id="BDIP01003938">
    <property type="protein sequence ID" value="GIQ88303.1"/>
    <property type="molecule type" value="Genomic_DNA"/>
</dbReference>
<evidence type="ECO:0000256" key="1">
    <source>
        <dbReference type="SAM" id="MobiDB-lite"/>
    </source>
</evidence>
<dbReference type="AlphaFoldDB" id="A0A9K3GML3"/>
<gene>
    <name evidence="2" type="ORF">KIPB_010521</name>
</gene>
<feature type="region of interest" description="Disordered" evidence="1">
    <location>
        <begin position="1"/>
        <end position="47"/>
    </location>
</feature>
<proteinExistence type="predicted"/>
<comment type="caution">
    <text evidence="2">The sequence shown here is derived from an EMBL/GenBank/DDBJ whole genome shotgun (WGS) entry which is preliminary data.</text>
</comment>
<name>A0A9K3GML3_9EUKA</name>
<protein>
    <submittedName>
        <fullName evidence="2">Uncharacterized protein</fullName>
    </submittedName>
</protein>
<feature type="non-terminal residue" evidence="2">
    <location>
        <position position="1"/>
    </location>
</feature>
<dbReference type="Proteomes" id="UP000265618">
    <property type="component" value="Unassembled WGS sequence"/>
</dbReference>
<keyword evidence="3" id="KW-1185">Reference proteome</keyword>
<sequence>MTRRPLPVSSSLVKEEEGAGAGGAHGVIRRGTQVQLPPDDKNLGNLLEGSKPVIGRVFDLRTDPLGTEQAYVKQEEGDDREDQWCDKETLTPVDWVPVVVKP</sequence>
<evidence type="ECO:0000313" key="2">
    <source>
        <dbReference type="EMBL" id="GIQ88303.1"/>
    </source>
</evidence>
<reference evidence="2 3" key="1">
    <citation type="journal article" date="2018" name="PLoS ONE">
        <title>The draft genome of Kipferlia bialata reveals reductive genome evolution in fornicate parasites.</title>
        <authorList>
            <person name="Tanifuji G."/>
            <person name="Takabayashi S."/>
            <person name="Kume K."/>
            <person name="Takagi M."/>
            <person name="Nakayama T."/>
            <person name="Kamikawa R."/>
            <person name="Inagaki Y."/>
            <person name="Hashimoto T."/>
        </authorList>
    </citation>
    <scope>NUCLEOTIDE SEQUENCE [LARGE SCALE GENOMIC DNA]</scope>
    <source>
        <strain evidence="2">NY0173</strain>
    </source>
</reference>
<evidence type="ECO:0000313" key="3">
    <source>
        <dbReference type="Proteomes" id="UP000265618"/>
    </source>
</evidence>